<dbReference type="SUPFAM" id="SSF55021">
    <property type="entry name" value="ACT-like"/>
    <property type="match status" value="1"/>
</dbReference>
<dbReference type="SUPFAM" id="SSF51735">
    <property type="entry name" value="NAD(P)-binding Rossmann-fold domains"/>
    <property type="match status" value="1"/>
</dbReference>
<dbReference type="GO" id="GO:0046872">
    <property type="term" value="F:metal ion binding"/>
    <property type="evidence" value="ECO:0007669"/>
    <property type="project" value="UniProtKB-KW"/>
</dbReference>
<dbReference type="GeneID" id="62498204"/>
<keyword evidence="14 16" id="KW-0486">Methionine biosynthesis</keyword>
<dbReference type="Pfam" id="PF00742">
    <property type="entry name" value="Homoserine_dh"/>
    <property type="match status" value="1"/>
</dbReference>
<comment type="caution">
    <text evidence="18">The sequence shown here is derived from an EMBL/GenBank/DDBJ whole genome shotgun (WGS) entry which is preliminary data.</text>
</comment>
<evidence type="ECO:0000313" key="18">
    <source>
        <dbReference type="EMBL" id="KYD11353.1"/>
    </source>
</evidence>
<evidence type="ECO:0000256" key="13">
    <source>
        <dbReference type="ARBA" id="ARBA00023053"/>
    </source>
</evidence>
<dbReference type="EMBL" id="LQYN01000007">
    <property type="protein sequence ID" value="KYD11353.1"/>
    <property type="molecule type" value="Genomic_DNA"/>
</dbReference>
<dbReference type="OrthoDB" id="9808167at2"/>
<dbReference type="GO" id="GO:0050661">
    <property type="term" value="F:NADP binding"/>
    <property type="evidence" value="ECO:0007669"/>
    <property type="project" value="InterPro"/>
</dbReference>
<dbReference type="PROSITE" id="PS01042">
    <property type="entry name" value="HOMOSER_DHGENASE"/>
    <property type="match status" value="1"/>
</dbReference>
<dbReference type="InterPro" id="IPR001342">
    <property type="entry name" value="HDH_cat"/>
</dbReference>
<gene>
    <name evidence="18" type="ORF">B4102_1779</name>
</gene>
<name>A0A150LG55_9BACI</name>
<dbReference type="FunFam" id="3.40.50.720:FF:000062">
    <property type="entry name" value="Homoserine dehydrogenase"/>
    <property type="match status" value="1"/>
</dbReference>
<evidence type="ECO:0000256" key="6">
    <source>
        <dbReference type="ARBA" id="ARBA00013376"/>
    </source>
</evidence>
<dbReference type="Pfam" id="PF03447">
    <property type="entry name" value="NAD_binding_3"/>
    <property type="match status" value="1"/>
</dbReference>
<evidence type="ECO:0000256" key="3">
    <source>
        <dbReference type="ARBA" id="ARBA00005062"/>
    </source>
</evidence>
<dbReference type="UniPathway" id="UPA00051">
    <property type="reaction ID" value="UER00465"/>
</dbReference>
<dbReference type="SUPFAM" id="SSF55347">
    <property type="entry name" value="Glyceraldehyde-3-phosphate dehydrogenase-like, C-terminal domain"/>
    <property type="match status" value="1"/>
</dbReference>
<keyword evidence="7 16" id="KW-0028">Amino-acid biosynthesis</keyword>
<keyword evidence="10 16" id="KW-0521">NADP</keyword>
<dbReference type="CDD" id="cd04881">
    <property type="entry name" value="ACT_HSDH-Hom"/>
    <property type="match status" value="1"/>
</dbReference>
<keyword evidence="12" id="KW-0520">NAD</keyword>
<reference evidence="18 19" key="1">
    <citation type="submission" date="2016-01" db="EMBL/GenBank/DDBJ databases">
        <title>Genome Sequences of Twelve Sporeforming Bacillus Species Isolated from Foods.</title>
        <authorList>
            <person name="Berendsen E.M."/>
            <person name="Wells-Bennik M.H."/>
            <person name="Krawcyk A.O."/>
            <person name="De Jong A."/>
            <person name="Holsappel S."/>
            <person name="Eijlander R.T."/>
            <person name="Kuipers O.P."/>
        </authorList>
    </citation>
    <scope>NUCLEOTIDE SEQUENCE [LARGE SCALE GENOMIC DNA]</scope>
    <source>
        <strain evidence="18 19">B4102</strain>
    </source>
</reference>
<keyword evidence="9" id="KW-0479">Metal-binding</keyword>
<dbReference type="GO" id="GO:0009086">
    <property type="term" value="P:methionine biosynthetic process"/>
    <property type="evidence" value="ECO:0007669"/>
    <property type="project" value="UniProtKB-KW"/>
</dbReference>
<dbReference type="GO" id="GO:0009088">
    <property type="term" value="P:threonine biosynthetic process"/>
    <property type="evidence" value="ECO:0007669"/>
    <property type="project" value="UniProtKB-UniPathway"/>
</dbReference>
<comment type="similarity">
    <text evidence="4 17">Belongs to the homoserine dehydrogenase family.</text>
</comment>
<protein>
    <recommendedName>
        <fullName evidence="6 16">Homoserine dehydrogenase</fullName>
        <ecNumber evidence="5 16">1.1.1.3</ecNumber>
    </recommendedName>
</protein>
<proteinExistence type="inferred from homology"/>
<evidence type="ECO:0000256" key="17">
    <source>
        <dbReference type="RuleBase" id="RU004171"/>
    </source>
</evidence>
<organism evidence="18 19">
    <name type="scientific">Heyndrickxia sporothermodurans</name>
    <dbReference type="NCBI Taxonomy" id="46224"/>
    <lineage>
        <taxon>Bacteria</taxon>
        <taxon>Bacillati</taxon>
        <taxon>Bacillota</taxon>
        <taxon>Bacilli</taxon>
        <taxon>Bacillales</taxon>
        <taxon>Bacillaceae</taxon>
        <taxon>Heyndrickxia</taxon>
    </lineage>
</organism>
<comment type="pathway">
    <text evidence="3 16">Amino-acid biosynthesis; L-methionine biosynthesis via de novo pathway; L-homoserine from L-aspartate: step 3/3.</text>
</comment>
<comment type="pathway">
    <text evidence="2 16">Amino-acid biosynthesis; L-threonine biosynthesis; L-threonine from L-aspartate: step 3/5.</text>
</comment>
<evidence type="ECO:0000256" key="15">
    <source>
        <dbReference type="ARBA" id="ARBA00048841"/>
    </source>
</evidence>
<dbReference type="Pfam" id="PF01842">
    <property type="entry name" value="ACT"/>
    <property type="match status" value="1"/>
</dbReference>
<keyword evidence="8 16" id="KW-0791">Threonine biosynthesis</keyword>
<evidence type="ECO:0000256" key="14">
    <source>
        <dbReference type="ARBA" id="ARBA00023167"/>
    </source>
</evidence>
<keyword evidence="13" id="KW-0915">Sodium</keyword>
<dbReference type="InterPro" id="IPR036291">
    <property type="entry name" value="NAD(P)-bd_dom_sf"/>
</dbReference>
<dbReference type="UniPathway" id="UPA00050">
    <property type="reaction ID" value="UER00063"/>
</dbReference>
<dbReference type="InterPro" id="IPR045865">
    <property type="entry name" value="ACT-like_dom_sf"/>
</dbReference>
<evidence type="ECO:0000256" key="9">
    <source>
        <dbReference type="ARBA" id="ARBA00022723"/>
    </source>
</evidence>
<dbReference type="RefSeq" id="WP_066226392.1">
    <property type="nucleotide sequence ID" value="NZ_JALKTV010000004.1"/>
</dbReference>
<accession>A0A150LG55</accession>
<dbReference type="PANTHER" id="PTHR43331:SF1">
    <property type="entry name" value="HOMOSERINE DEHYDROGENASE"/>
    <property type="match status" value="1"/>
</dbReference>
<dbReference type="NCBIfam" id="NF004976">
    <property type="entry name" value="PRK06349.1"/>
    <property type="match status" value="1"/>
</dbReference>
<dbReference type="InterPro" id="IPR019811">
    <property type="entry name" value="HDH_CS"/>
</dbReference>
<evidence type="ECO:0000256" key="12">
    <source>
        <dbReference type="ARBA" id="ARBA00023027"/>
    </source>
</evidence>
<comment type="cofactor">
    <cofactor evidence="1">
        <name>a metal cation</name>
        <dbReference type="ChEBI" id="CHEBI:25213"/>
    </cofactor>
</comment>
<evidence type="ECO:0000256" key="4">
    <source>
        <dbReference type="ARBA" id="ARBA00006753"/>
    </source>
</evidence>
<dbReference type="Gene3D" id="3.30.70.260">
    <property type="match status" value="1"/>
</dbReference>
<keyword evidence="19" id="KW-1185">Reference proteome</keyword>
<dbReference type="PATRIC" id="fig|46224.3.peg.4084"/>
<evidence type="ECO:0000256" key="11">
    <source>
        <dbReference type="ARBA" id="ARBA00023002"/>
    </source>
</evidence>
<evidence type="ECO:0000256" key="1">
    <source>
        <dbReference type="ARBA" id="ARBA00001920"/>
    </source>
</evidence>
<dbReference type="Gene3D" id="3.40.50.720">
    <property type="entry name" value="NAD(P)-binding Rossmann-like Domain"/>
    <property type="match status" value="1"/>
</dbReference>
<dbReference type="AlphaFoldDB" id="A0A150LG55"/>
<comment type="catalytic activity">
    <reaction evidence="15">
        <text>L-homoserine + NADP(+) = L-aspartate 4-semialdehyde + NADPH + H(+)</text>
        <dbReference type="Rhea" id="RHEA:15761"/>
        <dbReference type="ChEBI" id="CHEBI:15378"/>
        <dbReference type="ChEBI" id="CHEBI:57476"/>
        <dbReference type="ChEBI" id="CHEBI:57783"/>
        <dbReference type="ChEBI" id="CHEBI:58349"/>
        <dbReference type="ChEBI" id="CHEBI:537519"/>
        <dbReference type="EC" id="1.1.1.3"/>
    </reaction>
    <physiologicalReaction direction="right-to-left" evidence="15">
        <dbReference type="Rhea" id="RHEA:15763"/>
    </physiologicalReaction>
</comment>
<evidence type="ECO:0000256" key="5">
    <source>
        <dbReference type="ARBA" id="ARBA00013213"/>
    </source>
</evidence>
<evidence type="ECO:0000256" key="10">
    <source>
        <dbReference type="ARBA" id="ARBA00022857"/>
    </source>
</evidence>
<evidence type="ECO:0000256" key="7">
    <source>
        <dbReference type="ARBA" id="ARBA00022605"/>
    </source>
</evidence>
<dbReference type="InterPro" id="IPR016204">
    <property type="entry name" value="HDH"/>
</dbReference>
<dbReference type="InterPro" id="IPR005106">
    <property type="entry name" value="Asp/hSer_DH_NAD-bd"/>
</dbReference>
<dbReference type="STRING" id="46224.B4102_1779"/>
<dbReference type="Gene3D" id="3.30.360.10">
    <property type="entry name" value="Dihydrodipicolinate Reductase, domain 2"/>
    <property type="match status" value="1"/>
</dbReference>
<evidence type="ECO:0000313" key="19">
    <source>
        <dbReference type="Proteomes" id="UP000075666"/>
    </source>
</evidence>
<evidence type="ECO:0000256" key="8">
    <source>
        <dbReference type="ARBA" id="ARBA00022697"/>
    </source>
</evidence>
<dbReference type="PROSITE" id="PS51671">
    <property type="entry name" value="ACT"/>
    <property type="match status" value="1"/>
</dbReference>
<dbReference type="GO" id="GO:0004412">
    <property type="term" value="F:homoserine dehydrogenase activity"/>
    <property type="evidence" value="ECO:0007669"/>
    <property type="project" value="UniProtKB-EC"/>
</dbReference>
<keyword evidence="11 16" id="KW-0560">Oxidoreductase</keyword>
<evidence type="ECO:0000256" key="2">
    <source>
        <dbReference type="ARBA" id="ARBA00005056"/>
    </source>
</evidence>
<dbReference type="PANTHER" id="PTHR43331">
    <property type="entry name" value="HOMOSERINE DEHYDROGENASE"/>
    <property type="match status" value="1"/>
</dbReference>
<dbReference type="InterPro" id="IPR002912">
    <property type="entry name" value="ACT_dom"/>
</dbReference>
<dbReference type="FunFam" id="3.30.360.10:FF:000005">
    <property type="entry name" value="Homoserine dehydrogenase"/>
    <property type="match status" value="1"/>
</dbReference>
<sequence length="430" mass="47450">MKKISVGLLGFGTVGTGVVHLLTNDQQRLVQQTGSQIQISKILVKDREKSRKMDQYDHLLTLNPSDVIDNPEIDIIIEVMGGIDDTRKYIHRALKNKKHVITANKDLMALYGTELLQAAADEGCDLYYEASVGGGIPILRGLTDGLAADRIKKLIGIVNGTTNYILSKMSHQSVSYEKVLQEAQSLGFAEADPTSDVEGLDAARKMVILSHLAYSIPVTLEDVKVEGITRVAEEDIQYSKKLGYAIKLVGIAEVEDDEIDIRVGPTLLPFNHPLASVDNEFNAIYVYGHSVGETMFYGPGAGELPTAIAVVSDLITVVKNMAYGINGKHIFLPLQEKKCKSSETVESQYFLRLHVKDQPGALSKVTGLFNDQGMSLQKIIQEPLLSGNLAEVAIITHTTEQQRFEQIYQLLKDLEDVIDVKSYYRVEGMK</sequence>
<dbReference type="Proteomes" id="UP000075666">
    <property type="component" value="Unassembled WGS sequence"/>
</dbReference>
<dbReference type="PIRSF" id="PIRSF000098">
    <property type="entry name" value="Homoser_dehydrog"/>
    <property type="match status" value="1"/>
</dbReference>
<dbReference type="EC" id="1.1.1.3" evidence="5 16"/>
<evidence type="ECO:0000256" key="16">
    <source>
        <dbReference type="RuleBase" id="RU000579"/>
    </source>
</evidence>